<evidence type="ECO:0000259" key="7">
    <source>
        <dbReference type="Pfam" id="PF20684"/>
    </source>
</evidence>
<evidence type="ECO:0000256" key="2">
    <source>
        <dbReference type="ARBA" id="ARBA00022692"/>
    </source>
</evidence>
<evidence type="ECO:0000313" key="8">
    <source>
        <dbReference type="EMBL" id="RNJ52182.1"/>
    </source>
</evidence>
<dbReference type="EMBL" id="RBVV01000232">
    <property type="protein sequence ID" value="RNJ52182.1"/>
    <property type="molecule type" value="Genomic_DNA"/>
</dbReference>
<keyword evidence="3" id="KW-1133">Transmembrane helix</keyword>
<organism evidence="8 9">
    <name type="scientific">Verticillium nonalfalfae</name>
    <dbReference type="NCBI Taxonomy" id="1051616"/>
    <lineage>
        <taxon>Eukaryota</taxon>
        <taxon>Fungi</taxon>
        <taxon>Dikarya</taxon>
        <taxon>Ascomycota</taxon>
        <taxon>Pezizomycotina</taxon>
        <taxon>Sordariomycetes</taxon>
        <taxon>Hypocreomycetidae</taxon>
        <taxon>Glomerellales</taxon>
        <taxon>Plectosphaerellaceae</taxon>
        <taxon>Verticillium</taxon>
    </lineage>
</organism>
<protein>
    <recommendedName>
        <fullName evidence="7">Rhodopsin domain-containing protein</fullName>
    </recommendedName>
</protein>
<feature type="domain" description="Rhodopsin" evidence="7">
    <location>
        <begin position="2"/>
        <end position="56"/>
    </location>
</feature>
<evidence type="ECO:0000256" key="4">
    <source>
        <dbReference type="ARBA" id="ARBA00023136"/>
    </source>
</evidence>
<gene>
    <name evidence="8" type="ORF">D7B24_004215</name>
</gene>
<evidence type="ECO:0000256" key="1">
    <source>
        <dbReference type="ARBA" id="ARBA00004141"/>
    </source>
</evidence>
<dbReference type="PANTHER" id="PTHR33048">
    <property type="entry name" value="PTH11-LIKE INTEGRAL MEMBRANE PROTEIN (AFU_ORTHOLOGUE AFUA_5G11245)"/>
    <property type="match status" value="1"/>
</dbReference>
<evidence type="ECO:0000256" key="3">
    <source>
        <dbReference type="ARBA" id="ARBA00022989"/>
    </source>
</evidence>
<keyword evidence="4" id="KW-0472">Membrane</keyword>
<evidence type="ECO:0000256" key="6">
    <source>
        <dbReference type="SAM" id="MobiDB-lite"/>
    </source>
</evidence>
<dbReference type="InterPro" id="IPR049326">
    <property type="entry name" value="Rhodopsin_dom_fungi"/>
</dbReference>
<dbReference type="RefSeq" id="XP_028490340.1">
    <property type="nucleotide sequence ID" value="XM_028638388.1"/>
</dbReference>
<keyword evidence="2" id="KW-0812">Transmembrane</keyword>
<comment type="subcellular location">
    <subcellularLocation>
        <location evidence="1">Membrane</location>
        <topology evidence="1">Multi-pass membrane protein</topology>
    </subcellularLocation>
</comment>
<dbReference type="GO" id="GO:0016020">
    <property type="term" value="C:membrane"/>
    <property type="evidence" value="ECO:0007669"/>
    <property type="project" value="UniProtKB-SubCell"/>
</dbReference>
<dbReference type="GeneID" id="39607904"/>
<evidence type="ECO:0000313" key="9">
    <source>
        <dbReference type="Proteomes" id="UP000267145"/>
    </source>
</evidence>
<comment type="similarity">
    <text evidence="5">Belongs to the SAT4 family.</text>
</comment>
<sequence length="136" mass="14850">MGCVASFAVLVRFPFLQKFRQPDFLWNTVDIAIWSTVEQGLAITAGSLATLKPLIKAVGHRFGLTSNPTASGNYNLSSSRMSRLTPKAKLPSDTVRQQDLSYFDLESDTPDSKGGGIKAALPEGFTVKKNRESKNQ</sequence>
<dbReference type="Pfam" id="PF20684">
    <property type="entry name" value="Fung_rhodopsin"/>
    <property type="match status" value="1"/>
</dbReference>
<dbReference type="InterPro" id="IPR052337">
    <property type="entry name" value="SAT4-like"/>
</dbReference>
<accession>A0A3M9XWI9</accession>
<dbReference type="Proteomes" id="UP000267145">
    <property type="component" value="Unassembled WGS sequence"/>
</dbReference>
<comment type="caution">
    <text evidence="8">The sequence shown here is derived from an EMBL/GenBank/DDBJ whole genome shotgun (WGS) entry which is preliminary data.</text>
</comment>
<evidence type="ECO:0000256" key="5">
    <source>
        <dbReference type="ARBA" id="ARBA00038359"/>
    </source>
</evidence>
<feature type="region of interest" description="Disordered" evidence="6">
    <location>
        <begin position="105"/>
        <end position="136"/>
    </location>
</feature>
<keyword evidence="9" id="KW-1185">Reference proteome</keyword>
<proteinExistence type="inferred from homology"/>
<dbReference type="AlphaFoldDB" id="A0A3M9XWI9"/>
<name>A0A3M9XWI9_9PEZI</name>
<reference evidence="8 9" key="1">
    <citation type="submission" date="2018-10" db="EMBL/GenBank/DDBJ databases">
        <title>Genome sequence of Verticillium nonalfalfae VnAa140.</title>
        <authorList>
            <person name="Stajich J.E."/>
            <person name="Kasson M.T."/>
        </authorList>
    </citation>
    <scope>NUCLEOTIDE SEQUENCE [LARGE SCALE GENOMIC DNA]</scope>
    <source>
        <strain evidence="8 9">VnAa140</strain>
    </source>
</reference>
<dbReference type="PANTHER" id="PTHR33048:SF96">
    <property type="entry name" value="INTEGRAL MEMBRANE PROTEIN"/>
    <property type="match status" value="1"/>
</dbReference>